<proteinExistence type="predicted"/>
<dbReference type="Gene3D" id="3.40.50.2000">
    <property type="entry name" value="Glycogen Phosphorylase B"/>
    <property type="match status" value="2"/>
</dbReference>
<dbReference type="Pfam" id="PF13692">
    <property type="entry name" value="Glyco_trans_1_4"/>
    <property type="match status" value="1"/>
</dbReference>
<dbReference type="PANTHER" id="PTHR45947:SF3">
    <property type="entry name" value="SULFOQUINOVOSYL TRANSFERASE SQD2"/>
    <property type="match status" value="1"/>
</dbReference>
<dbReference type="AlphaFoldDB" id="N6Z7M9"/>
<evidence type="ECO:0000313" key="2">
    <source>
        <dbReference type="EMBL" id="ENO90597.1"/>
    </source>
</evidence>
<keyword evidence="2" id="KW-0808">Transferase</keyword>
<name>N6Z7M9_THAL4</name>
<gene>
    <name evidence="2" type="ORF">C666_00185</name>
</gene>
<evidence type="ECO:0000259" key="1">
    <source>
        <dbReference type="Pfam" id="PF13439"/>
    </source>
</evidence>
<organism evidence="2 3">
    <name type="scientific">Thauera linaloolentis (strain DSM 12138 / JCM 21573 / CCUG 41526 / CIP 105981 / IAM 15112 / NBRC 102519 / 47Lol)</name>
    <dbReference type="NCBI Taxonomy" id="1123367"/>
    <lineage>
        <taxon>Bacteria</taxon>
        <taxon>Pseudomonadati</taxon>
        <taxon>Pseudomonadota</taxon>
        <taxon>Betaproteobacteria</taxon>
        <taxon>Rhodocyclales</taxon>
        <taxon>Zoogloeaceae</taxon>
        <taxon>Thauera</taxon>
    </lineage>
</organism>
<keyword evidence="3" id="KW-1185">Reference proteome</keyword>
<dbReference type="OrthoDB" id="267270at2"/>
<evidence type="ECO:0000313" key="3">
    <source>
        <dbReference type="Proteomes" id="UP000013232"/>
    </source>
</evidence>
<dbReference type="CDD" id="cd03801">
    <property type="entry name" value="GT4_PimA-like"/>
    <property type="match status" value="1"/>
</dbReference>
<dbReference type="PANTHER" id="PTHR45947">
    <property type="entry name" value="SULFOQUINOVOSYL TRANSFERASE SQD2"/>
    <property type="match status" value="1"/>
</dbReference>
<dbReference type="Proteomes" id="UP000013232">
    <property type="component" value="Unassembled WGS sequence"/>
</dbReference>
<dbReference type="SUPFAM" id="SSF53756">
    <property type="entry name" value="UDP-Glycosyltransferase/glycogen phosphorylase"/>
    <property type="match status" value="1"/>
</dbReference>
<protein>
    <submittedName>
        <fullName evidence="2">Group 1 glycosyl transferase</fullName>
    </submittedName>
</protein>
<dbReference type="EMBL" id="AMXE01000001">
    <property type="protein sequence ID" value="ENO90597.1"/>
    <property type="molecule type" value="Genomic_DNA"/>
</dbReference>
<feature type="domain" description="Glycosyltransferase subfamily 4-like N-terminal" evidence="1">
    <location>
        <begin position="19"/>
        <end position="169"/>
    </location>
</feature>
<dbReference type="GO" id="GO:0016757">
    <property type="term" value="F:glycosyltransferase activity"/>
    <property type="evidence" value="ECO:0007669"/>
    <property type="project" value="TreeGrafter"/>
</dbReference>
<comment type="caution">
    <text evidence="2">The sequence shown here is derived from an EMBL/GenBank/DDBJ whole genome shotgun (WGS) entry which is preliminary data.</text>
</comment>
<dbReference type="InterPro" id="IPR028098">
    <property type="entry name" value="Glyco_trans_4-like_N"/>
</dbReference>
<dbReference type="InterPro" id="IPR050194">
    <property type="entry name" value="Glycosyltransferase_grp1"/>
</dbReference>
<accession>N6Z7M9</accession>
<dbReference type="Pfam" id="PF13439">
    <property type="entry name" value="Glyco_transf_4"/>
    <property type="match status" value="1"/>
</dbReference>
<reference evidence="2 3" key="1">
    <citation type="submission" date="2012-09" db="EMBL/GenBank/DDBJ databases">
        <title>Draft Genome Sequences of 6 Strains from Genus Thauera.</title>
        <authorList>
            <person name="Liu B."/>
            <person name="Shapleigh J.P."/>
            <person name="Frostegard A.H."/>
        </authorList>
    </citation>
    <scope>NUCLEOTIDE SEQUENCE [LARGE SCALE GENOMIC DNA]</scope>
    <source>
        <strain evidence="3">47Lol / DSM 12138</strain>
    </source>
</reference>
<dbReference type="RefSeq" id="WP_004332299.1">
    <property type="nucleotide sequence ID" value="NZ_AMXE01000001.1"/>
</dbReference>
<sequence length="370" mass="39541">MTFDGLRIVLVGPLPPPAGGMANQTRQLAELLRGEGATVEVVQVNAPYRPAWAERLKGIRAVFRLLPYLGRLWQACGRADIVHVMANSGWSWHLFAAPAIRIAALRGKSALVNYRGGEAGSFLRTAAASVRRTMRLGAGLLLPSGFLLEVFASHGMKGRVVPNIVDLQRFHPAEVYPPRSAGPHIVVARNLEPIYGIDVALRAFAVVAEQVPAARMSVAGSGPLREELGELAVALGIAAKVSFTGRLDRDQMAALYREADLSLNPSHVDNMPNSVLESLACGVPVVSTNVGGVPFIVDNERTALLVPARDHVAMGQAALRILTDAMCATRLRTAGLAEVQHYRWEAVRDVLLAAYRDALPASAPLTGPAA</sequence>
<dbReference type="STRING" id="1123367.GCA_000621305_02029"/>
<dbReference type="eggNOG" id="COG0438">
    <property type="taxonomic scope" value="Bacteria"/>
</dbReference>